<keyword evidence="1" id="KW-0472">Membrane</keyword>
<dbReference type="RefSeq" id="WP_245787672.1">
    <property type="nucleotide sequence ID" value="NZ_FOEF01000021.1"/>
</dbReference>
<dbReference type="EMBL" id="FOEF01000021">
    <property type="protein sequence ID" value="SEP52573.1"/>
    <property type="molecule type" value="Genomic_DNA"/>
</dbReference>
<accession>A0A1H8YKE9</accession>
<dbReference type="STRING" id="394193.SAMN04489732_12144"/>
<dbReference type="AlphaFoldDB" id="A0A1H8YKE9"/>
<feature type="transmembrane region" description="Helical" evidence="1">
    <location>
        <begin position="127"/>
        <end position="147"/>
    </location>
</feature>
<reference evidence="2 3" key="1">
    <citation type="submission" date="2016-10" db="EMBL/GenBank/DDBJ databases">
        <authorList>
            <person name="de Groot N.N."/>
        </authorList>
    </citation>
    <scope>NUCLEOTIDE SEQUENCE [LARGE SCALE GENOMIC DNA]</scope>
    <source>
        <strain evidence="2 3">DSM 44993</strain>
    </source>
</reference>
<sequence>MVLSSDPARKTSLQRWLQVGIPTAAGVLVVVLAWFAGPGLFGITVNDGGVPTPAEVTKPAACTAANPVETVKFTLGGKPREGTLNACGHAQGDHVEVGVPSDAPASGPITLRASDTSAGSQDLRGPIALVLLVFACFAGGMYAFLVIKGPGRLALLS</sequence>
<keyword evidence="3" id="KW-1185">Reference proteome</keyword>
<feature type="transmembrane region" description="Helical" evidence="1">
    <location>
        <begin position="16"/>
        <end position="36"/>
    </location>
</feature>
<name>A0A1H8YKE9_9PSEU</name>
<dbReference type="Proteomes" id="UP000198582">
    <property type="component" value="Unassembled WGS sequence"/>
</dbReference>
<keyword evidence="1" id="KW-1133">Transmembrane helix</keyword>
<evidence type="ECO:0000313" key="2">
    <source>
        <dbReference type="EMBL" id="SEP52573.1"/>
    </source>
</evidence>
<protein>
    <submittedName>
        <fullName evidence="2">Uncharacterized protein</fullName>
    </submittedName>
</protein>
<gene>
    <name evidence="2" type="ORF">SAMN04489732_12144</name>
</gene>
<proteinExistence type="predicted"/>
<evidence type="ECO:0000256" key="1">
    <source>
        <dbReference type="SAM" id="Phobius"/>
    </source>
</evidence>
<evidence type="ECO:0000313" key="3">
    <source>
        <dbReference type="Proteomes" id="UP000198582"/>
    </source>
</evidence>
<organism evidence="2 3">
    <name type="scientific">Amycolatopsis saalfeldensis</name>
    <dbReference type="NCBI Taxonomy" id="394193"/>
    <lineage>
        <taxon>Bacteria</taxon>
        <taxon>Bacillati</taxon>
        <taxon>Actinomycetota</taxon>
        <taxon>Actinomycetes</taxon>
        <taxon>Pseudonocardiales</taxon>
        <taxon>Pseudonocardiaceae</taxon>
        <taxon>Amycolatopsis</taxon>
    </lineage>
</organism>
<keyword evidence="1" id="KW-0812">Transmembrane</keyword>